<evidence type="ECO:0000313" key="2">
    <source>
        <dbReference type="Proteomes" id="UP000633509"/>
    </source>
</evidence>
<keyword evidence="2" id="KW-1185">Reference proteome</keyword>
<proteinExistence type="predicted"/>
<dbReference type="Proteomes" id="UP000633509">
    <property type="component" value="Unassembled WGS sequence"/>
</dbReference>
<dbReference type="InterPro" id="IPR027417">
    <property type="entry name" value="P-loop_NTPase"/>
</dbReference>
<comment type="caution">
    <text evidence="1">The sequence shown here is derived from an EMBL/GenBank/DDBJ whole genome shotgun (WGS) entry which is preliminary data.</text>
</comment>
<gene>
    <name evidence="1" type="ORF">H4W80_001237</name>
</gene>
<sequence>MDEGILFLLAGAPGSGKSTLLPHLLKAADGLVVMDMDELLEDGGLIGVPIATMDAAPVWPAYDRMWTRIVTMVRRAGHPVLLLCPVPDADELAPGGRWTGDVHCALLDCTDAERLRRLRARGDRPDEFEDAMADAARARALIPTVFHTDDADVTELATRIAGHVNKLRP</sequence>
<accession>A0ABR9LQR0</accession>
<evidence type="ECO:0000313" key="1">
    <source>
        <dbReference type="EMBL" id="MBE1582979.1"/>
    </source>
</evidence>
<protein>
    <submittedName>
        <fullName evidence="1">ABC-type cobalamin/Fe3+-siderophores transport system ATPase subunit</fullName>
    </submittedName>
</protein>
<organism evidence="1 2">
    <name type="scientific">Nonomuraea angiospora</name>
    <dbReference type="NCBI Taxonomy" id="46172"/>
    <lineage>
        <taxon>Bacteria</taxon>
        <taxon>Bacillati</taxon>
        <taxon>Actinomycetota</taxon>
        <taxon>Actinomycetes</taxon>
        <taxon>Streptosporangiales</taxon>
        <taxon>Streptosporangiaceae</taxon>
        <taxon>Nonomuraea</taxon>
    </lineage>
</organism>
<dbReference type="EMBL" id="JADBEK010000001">
    <property type="protein sequence ID" value="MBE1582979.1"/>
    <property type="molecule type" value="Genomic_DNA"/>
</dbReference>
<dbReference type="SUPFAM" id="SSF52540">
    <property type="entry name" value="P-loop containing nucleoside triphosphate hydrolases"/>
    <property type="match status" value="1"/>
</dbReference>
<dbReference type="Gene3D" id="3.40.50.300">
    <property type="entry name" value="P-loop containing nucleotide triphosphate hydrolases"/>
    <property type="match status" value="1"/>
</dbReference>
<reference evidence="1 2" key="1">
    <citation type="submission" date="2020-10" db="EMBL/GenBank/DDBJ databases">
        <title>Sequencing the genomes of 1000 actinobacteria strains.</title>
        <authorList>
            <person name="Klenk H.-P."/>
        </authorList>
    </citation>
    <scope>NUCLEOTIDE SEQUENCE [LARGE SCALE GENOMIC DNA]</scope>
    <source>
        <strain evidence="1 2">DSM 43173</strain>
    </source>
</reference>
<dbReference type="RefSeq" id="WP_192784156.1">
    <property type="nucleotide sequence ID" value="NZ_JADBEK010000001.1"/>
</dbReference>
<name>A0ABR9LQR0_9ACTN</name>